<dbReference type="EMBL" id="VUJX02000012">
    <property type="protein sequence ID" value="KAL0930125.1"/>
    <property type="molecule type" value="Genomic_DNA"/>
</dbReference>
<organism evidence="1 2">
    <name type="scientific">Colletotrichum truncatum</name>
    <name type="common">Anthracnose fungus</name>
    <name type="synonym">Colletotrichum capsici</name>
    <dbReference type="NCBI Taxonomy" id="5467"/>
    <lineage>
        <taxon>Eukaryota</taxon>
        <taxon>Fungi</taxon>
        <taxon>Dikarya</taxon>
        <taxon>Ascomycota</taxon>
        <taxon>Pezizomycotina</taxon>
        <taxon>Sordariomycetes</taxon>
        <taxon>Hypocreomycetidae</taxon>
        <taxon>Glomerellales</taxon>
        <taxon>Glomerellaceae</taxon>
        <taxon>Colletotrichum</taxon>
        <taxon>Colletotrichum truncatum species complex</taxon>
    </lineage>
</organism>
<reference evidence="1 2" key="1">
    <citation type="journal article" date="2020" name="Phytopathology">
        <title>Genome Sequence Resources of Colletotrichum truncatum, C. plurivorum, C. musicola, and C. sojae: Four Species Pathogenic to Soybean (Glycine max).</title>
        <authorList>
            <person name="Rogerio F."/>
            <person name="Boufleur T.R."/>
            <person name="Ciampi-Guillardi M."/>
            <person name="Sukno S.A."/>
            <person name="Thon M.R."/>
            <person name="Massola Junior N.S."/>
            <person name="Baroncelli R."/>
        </authorList>
    </citation>
    <scope>NUCLEOTIDE SEQUENCE [LARGE SCALE GENOMIC DNA]</scope>
    <source>
        <strain evidence="1 2">CMES1059</strain>
    </source>
</reference>
<accession>A0ACC3YE65</accession>
<sequence length="108" mass="11617">MQFKTILLSSLAIFAVQAAPPAPTLPERDGGSLAELTERDIEARASFWFYAPIYTGGTCLTSWGGNCNSVCKTNVRENGVKNCSKISSQIARFGCVPGWSKCKCTCST</sequence>
<dbReference type="Proteomes" id="UP000805649">
    <property type="component" value="Unassembled WGS sequence"/>
</dbReference>
<protein>
    <submittedName>
        <fullName evidence="1">Uncharacterized protein</fullName>
    </submittedName>
</protein>
<keyword evidence="2" id="KW-1185">Reference proteome</keyword>
<name>A0ACC3YE65_COLTU</name>
<proteinExistence type="predicted"/>
<evidence type="ECO:0000313" key="2">
    <source>
        <dbReference type="Proteomes" id="UP000805649"/>
    </source>
</evidence>
<evidence type="ECO:0000313" key="1">
    <source>
        <dbReference type="EMBL" id="KAL0930125.1"/>
    </source>
</evidence>
<comment type="caution">
    <text evidence="1">The sequence shown here is derived from an EMBL/GenBank/DDBJ whole genome shotgun (WGS) entry which is preliminary data.</text>
</comment>
<gene>
    <name evidence="1" type="ORF">CTRU02_214945</name>
</gene>